<dbReference type="InterPro" id="IPR038430">
    <property type="entry name" value="NDAH_ubi_oxred_su3_sf"/>
</dbReference>
<dbReference type="EC" id="7.1.1.-" evidence="12"/>
<evidence type="ECO:0000256" key="8">
    <source>
        <dbReference type="ARBA" id="ARBA00022989"/>
    </source>
</evidence>
<dbReference type="AlphaFoldDB" id="A0A5D3WLX8"/>
<feature type="transmembrane region" description="Helical" evidence="12">
    <location>
        <begin position="128"/>
        <end position="149"/>
    </location>
</feature>
<evidence type="ECO:0000256" key="3">
    <source>
        <dbReference type="ARBA" id="ARBA00022448"/>
    </source>
</evidence>
<keyword evidence="9 12" id="KW-0520">NAD</keyword>
<keyword evidence="6 12" id="KW-0874">Quinone</keyword>
<dbReference type="GO" id="GO:0008137">
    <property type="term" value="F:NADH dehydrogenase (ubiquinone) activity"/>
    <property type="evidence" value="ECO:0007669"/>
    <property type="project" value="InterPro"/>
</dbReference>
<name>A0A5D3WLX8_9BACT</name>
<comment type="similarity">
    <text evidence="2 12 13">Belongs to the complex I subunit 3 family.</text>
</comment>
<evidence type="ECO:0000256" key="9">
    <source>
        <dbReference type="ARBA" id="ARBA00023027"/>
    </source>
</evidence>
<dbReference type="EMBL" id="VNIB01000003">
    <property type="protein sequence ID" value="TYO99284.1"/>
    <property type="molecule type" value="Genomic_DNA"/>
</dbReference>
<feature type="transmembrane region" description="Helical" evidence="12">
    <location>
        <begin position="47"/>
        <end position="68"/>
    </location>
</feature>
<evidence type="ECO:0000256" key="1">
    <source>
        <dbReference type="ARBA" id="ARBA00004141"/>
    </source>
</evidence>
<keyword evidence="3 12" id="KW-0813">Transport</keyword>
<evidence type="ECO:0000313" key="15">
    <source>
        <dbReference type="Proteomes" id="UP000324159"/>
    </source>
</evidence>
<dbReference type="Gene3D" id="1.20.58.1610">
    <property type="entry name" value="NADH:ubiquinone/plastoquinone oxidoreductase, chain 3"/>
    <property type="match status" value="1"/>
</dbReference>
<dbReference type="Proteomes" id="UP000324159">
    <property type="component" value="Unassembled WGS sequence"/>
</dbReference>
<keyword evidence="11 12" id="KW-0472">Membrane</keyword>
<comment type="catalytic activity">
    <reaction evidence="12 13">
        <text>a quinone + NADH + 5 H(+)(in) = a quinol + NAD(+) + 4 H(+)(out)</text>
        <dbReference type="Rhea" id="RHEA:57888"/>
        <dbReference type="ChEBI" id="CHEBI:15378"/>
        <dbReference type="ChEBI" id="CHEBI:24646"/>
        <dbReference type="ChEBI" id="CHEBI:57540"/>
        <dbReference type="ChEBI" id="CHEBI:57945"/>
        <dbReference type="ChEBI" id="CHEBI:132124"/>
    </reaction>
</comment>
<sequence length="171" mass="18815">MIWTPASPPAGLFNDLKFTVPVSFMPLTAAATAAANGQPPTSDLAALAIYAGIAVAMIGLLMGLSWLLGHKSRGGVKEDPYESGMAPTGQARLREPVPFYLVAIFFIVFDVEAIFIVSWAVAWDRLGWAGYLQIGFFILVLLLGLIYLWKMGGLDWGPRAWYRQRHDKRNT</sequence>
<comment type="subcellular location">
    <subcellularLocation>
        <location evidence="12 13">Cell membrane</location>
        <topology evidence="12 13">Multi-pass membrane protein</topology>
    </subcellularLocation>
    <subcellularLocation>
        <location evidence="1">Membrane</location>
        <topology evidence="1">Multi-pass membrane protein</topology>
    </subcellularLocation>
</comment>
<dbReference type="PANTHER" id="PTHR11058:SF21">
    <property type="entry name" value="NADH-QUINONE OXIDOREDUCTASE SUBUNIT A"/>
    <property type="match status" value="1"/>
</dbReference>
<evidence type="ECO:0000256" key="4">
    <source>
        <dbReference type="ARBA" id="ARBA00022475"/>
    </source>
</evidence>
<keyword evidence="10 12" id="KW-0830">Ubiquinone</keyword>
<keyword evidence="7 12" id="KW-1278">Translocase</keyword>
<accession>A0A5D3WLX8</accession>
<protein>
    <recommendedName>
        <fullName evidence="12">NADH-quinone oxidoreductase subunit A</fullName>
        <ecNumber evidence="12">7.1.1.-</ecNumber>
    </recommendedName>
    <alternativeName>
        <fullName evidence="12">NADH dehydrogenase I subunit A</fullName>
    </alternativeName>
    <alternativeName>
        <fullName evidence="12">NDH-1 subunit A</fullName>
    </alternativeName>
    <alternativeName>
        <fullName evidence="12">NUO1</fullName>
    </alternativeName>
</protein>
<keyword evidence="8 12" id="KW-1133">Transmembrane helix</keyword>
<comment type="function">
    <text evidence="12">NDH-1 shuttles electrons from NADH, via FMN and iron-sulfur (Fe-S) centers, to quinones in the respiratory chain. The immediate electron acceptor for the enzyme in this species is believed to be ubiquinone. Couples the redox reaction to proton translocation (for every two electrons transferred, four hydrogen ions are translocated across the cytoplasmic membrane), and thus conserves the redox energy in a proton gradient.</text>
</comment>
<dbReference type="InterPro" id="IPR000440">
    <property type="entry name" value="NADH_UbQ/plastoQ_OxRdtase_su3"/>
</dbReference>
<evidence type="ECO:0000256" key="2">
    <source>
        <dbReference type="ARBA" id="ARBA00008472"/>
    </source>
</evidence>
<evidence type="ECO:0000256" key="13">
    <source>
        <dbReference type="RuleBase" id="RU003639"/>
    </source>
</evidence>
<dbReference type="HAMAP" id="MF_01394">
    <property type="entry name" value="NDH1_NuoA"/>
    <property type="match status" value="1"/>
</dbReference>
<keyword evidence="15" id="KW-1185">Reference proteome</keyword>
<comment type="caution">
    <text evidence="14">The sequence shown here is derived from an EMBL/GenBank/DDBJ whole genome shotgun (WGS) entry which is preliminary data.</text>
</comment>
<dbReference type="GO" id="GO:0030964">
    <property type="term" value="C:NADH dehydrogenase complex"/>
    <property type="evidence" value="ECO:0007669"/>
    <property type="project" value="TreeGrafter"/>
</dbReference>
<dbReference type="Pfam" id="PF00507">
    <property type="entry name" value="Oxidored_q4"/>
    <property type="match status" value="1"/>
</dbReference>
<reference evidence="14 15" key="1">
    <citation type="submission" date="2019-07" db="EMBL/GenBank/DDBJ databases">
        <title>Genomic Encyclopedia of Type Strains, Phase IV (KMG-IV): sequencing the most valuable type-strain genomes for metagenomic binning, comparative biology and taxonomic classification.</title>
        <authorList>
            <person name="Goeker M."/>
        </authorList>
    </citation>
    <scope>NUCLEOTIDE SEQUENCE [LARGE SCALE GENOMIC DNA]</scope>
    <source>
        <strain evidence="14 15">SS015</strain>
    </source>
</reference>
<evidence type="ECO:0000256" key="11">
    <source>
        <dbReference type="ARBA" id="ARBA00023136"/>
    </source>
</evidence>
<dbReference type="GO" id="GO:0050136">
    <property type="term" value="F:NADH dehydrogenase (quinone) (non-electrogenic) activity"/>
    <property type="evidence" value="ECO:0007669"/>
    <property type="project" value="UniProtKB-UniRule"/>
</dbReference>
<comment type="subunit">
    <text evidence="12">NDH-1 is composed of 14 different subunits. Subunits NuoA, H, J, K, L, M, N constitute the membrane sector of the complex.</text>
</comment>
<gene>
    <name evidence="12" type="primary">nuoA</name>
    <name evidence="14" type="ORF">EDC39_103128</name>
</gene>
<evidence type="ECO:0000313" key="14">
    <source>
        <dbReference type="EMBL" id="TYO99284.1"/>
    </source>
</evidence>
<proteinExistence type="inferred from homology"/>
<feature type="transmembrane region" description="Helical" evidence="12">
    <location>
        <begin position="99"/>
        <end position="122"/>
    </location>
</feature>
<evidence type="ECO:0000256" key="7">
    <source>
        <dbReference type="ARBA" id="ARBA00022967"/>
    </source>
</evidence>
<keyword evidence="5 12" id="KW-0812">Transmembrane</keyword>
<organism evidence="14 15">
    <name type="scientific">Geothermobacter ehrlichii</name>
    <dbReference type="NCBI Taxonomy" id="213224"/>
    <lineage>
        <taxon>Bacteria</taxon>
        <taxon>Pseudomonadati</taxon>
        <taxon>Thermodesulfobacteriota</taxon>
        <taxon>Desulfuromonadia</taxon>
        <taxon>Desulfuromonadales</taxon>
        <taxon>Geothermobacteraceae</taxon>
        <taxon>Geothermobacter</taxon>
    </lineage>
</organism>
<evidence type="ECO:0000256" key="12">
    <source>
        <dbReference type="HAMAP-Rule" id="MF_01394"/>
    </source>
</evidence>
<evidence type="ECO:0000256" key="10">
    <source>
        <dbReference type="ARBA" id="ARBA00023075"/>
    </source>
</evidence>
<dbReference type="PANTHER" id="PTHR11058">
    <property type="entry name" value="NADH-UBIQUINONE OXIDOREDUCTASE CHAIN 3"/>
    <property type="match status" value="1"/>
</dbReference>
<evidence type="ECO:0000256" key="5">
    <source>
        <dbReference type="ARBA" id="ARBA00022692"/>
    </source>
</evidence>
<dbReference type="GO" id="GO:0048038">
    <property type="term" value="F:quinone binding"/>
    <property type="evidence" value="ECO:0007669"/>
    <property type="project" value="UniProtKB-KW"/>
</dbReference>
<keyword evidence="4 12" id="KW-1003">Cell membrane</keyword>
<dbReference type="GO" id="GO:0005886">
    <property type="term" value="C:plasma membrane"/>
    <property type="evidence" value="ECO:0007669"/>
    <property type="project" value="UniProtKB-SubCell"/>
</dbReference>
<dbReference type="InterPro" id="IPR023043">
    <property type="entry name" value="NAD(P)H_OxRDtase_bac/plastid"/>
</dbReference>
<evidence type="ECO:0000256" key="6">
    <source>
        <dbReference type="ARBA" id="ARBA00022719"/>
    </source>
</evidence>